<dbReference type="InterPro" id="IPR050109">
    <property type="entry name" value="HTH-type_TetR-like_transc_reg"/>
</dbReference>
<keyword evidence="3" id="KW-0804">Transcription</keyword>
<dbReference type="Gene3D" id="1.10.357.10">
    <property type="entry name" value="Tetracycline Repressor, domain 2"/>
    <property type="match status" value="1"/>
</dbReference>
<keyword evidence="7" id="KW-1185">Reference proteome</keyword>
<dbReference type="PANTHER" id="PTHR30055:SF234">
    <property type="entry name" value="HTH-TYPE TRANSCRIPTIONAL REGULATOR BETI"/>
    <property type="match status" value="1"/>
</dbReference>
<reference evidence="6 7" key="1">
    <citation type="submission" date="2022-05" db="EMBL/GenBank/DDBJ databases">
        <authorList>
            <person name="Zhou X."/>
            <person name="Li K."/>
            <person name="Man Y."/>
        </authorList>
    </citation>
    <scope>NUCLEOTIDE SEQUENCE [LARGE SCALE GENOMIC DNA]</scope>
    <source>
        <strain evidence="6 7">MS405</strain>
    </source>
</reference>
<dbReference type="InterPro" id="IPR001647">
    <property type="entry name" value="HTH_TetR"/>
</dbReference>
<dbReference type="InterPro" id="IPR009057">
    <property type="entry name" value="Homeodomain-like_sf"/>
</dbReference>
<evidence type="ECO:0000256" key="3">
    <source>
        <dbReference type="ARBA" id="ARBA00023163"/>
    </source>
</evidence>
<dbReference type="InterPro" id="IPR041347">
    <property type="entry name" value="MftR_C"/>
</dbReference>
<dbReference type="RefSeq" id="WP_249586811.1">
    <property type="nucleotide sequence ID" value="NZ_BAAAQL010000008.1"/>
</dbReference>
<keyword evidence="2 4" id="KW-0238">DNA-binding</keyword>
<accession>A0ABY4PNE2</accession>
<dbReference type="Pfam" id="PF00440">
    <property type="entry name" value="TetR_N"/>
    <property type="match status" value="1"/>
</dbReference>
<dbReference type="SUPFAM" id="SSF46689">
    <property type="entry name" value="Homeodomain-like"/>
    <property type="match status" value="1"/>
</dbReference>
<feature type="domain" description="HTH tetR-type" evidence="5">
    <location>
        <begin position="11"/>
        <end position="71"/>
    </location>
</feature>
<proteinExistence type="predicted"/>
<evidence type="ECO:0000256" key="4">
    <source>
        <dbReference type="PROSITE-ProRule" id="PRU00335"/>
    </source>
</evidence>
<gene>
    <name evidence="6" type="ORF">M4V62_09550</name>
</gene>
<dbReference type="SUPFAM" id="SSF48498">
    <property type="entry name" value="Tetracyclin repressor-like, C-terminal domain"/>
    <property type="match status" value="1"/>
</dbReference>
<evidence type="ECO:0000259" key="5">
    <source>
        <dbReference type="PROSITE" id="PS50977"/>
    </source>
</evidence>
<keyword evidence="1" id="KW-0805">Transcription regulation</keyword>
<dbReference type="EMBL" id="CP097289">
    <property type="protein sequence ID" value="UQT55322.1"/>
    <property type="molecule type" value="Genomic_DNA"/>
</dbReference>
<organism evidence="6 7">
    <name type="scientific">Streptomyces durmitorensis</name>
    <dbReference type="NCBI Taxonomy" id="319947"/>
    <lineage>
        <taxon>Bacteria</taxon>
        <taxon>Bacillati</taxon>
        <taxon>Actinomycetota</taxon>
        <taxon>Actinomycetes</taxon>
        <taxon>Kitasatosporales</taxon>
        <taxon>Streptomycetaceae</taxon>
        <taxon>Streptomyces</taxon>
    </lineage>
</organism>
<feature type="DNA-binding region" description="H-T-H motif" evidence="4">
    <location>
        <begin position="34"/>
        <end position="53"/>
    </location>
</feature>
<name>A0ABY4PNE2_9ACTN</name>
<evidence type="ECO:0000256" key="1">
    <source>
        <dbReference type="ARBA" id="ARBA00023015"/>
    </source>
</evidence>
<dbReference type="Pfam" id="PF17754">
    <property type="entry name" value="TetR_C_14"/>
    <property type="match status" value="1"/>
</dbReference>
<dbReference type="PRINTS" id="PR00455">
    <property type="entry name" value="HTHTETR"/>
</dbReference>
<dbReference type="InterPro" id="IPR036271">
    <property type="entry name" value="Tet_transcr_reg_TetR-rel_C_sf"/>
</dbReference>
<evidence type="ECO:0000313" key="7">
    <source>
        <dbReference type="Proteomes" id="UP000829992"/>
    </source>
</evidence>
<protein>
    <submittedName>
        <fullName evidence="6">TetR/AcrR family transcriptional regulator</fullName>
    </submittedName>
</protein>
<sequence>MKSRSSYPKGVAKREEILKVTLEIFGREGERNTTLRTVAKESGISLTGLMHYFASKDHLLTEVLRASDRAAEARFHGPDAVRDPGEFLARALTANAANSARVRLYITLAAASTNPAHPAHAYFKERFALLRATIAEHLAAEQRAGRGDPDLDPDFTASALVAASDGIQLQWLSDPDIDMADQVRRVWCMLVAAPGPPGPAASRDT</sequence>
<dbReference type="Proteomes" id="UP000829992">
    <property type="component" value="Chromosome"/>
</dbReference>
<evidence type="ECO:0000313" key="6">
    <source>
        <dbReference type="EMBL" id="UQT55322.1"/>
    </source>
</evidence>
<dbReference type="PROSITE" id="PS50977">
    <property type="entry name" value="HTH_TETR_2"/>
    <property type="match status" value="1"/>
</dbReference>
<evidence type="ECO:0000256" key="2">
    <source>
        <dbReference type="ARBA" id="ARBA00023125"/>
    </source>
</evidence>
<dbReference type="PANTHER" id="PTHR30055">
    <property type="entry name" value="HTH-TYPE TRANSCRIPTIONAL REGULATOR RUTR"/>
    <property type="match status" value="1"/>
</dbReference>